<evidence type="ECO:0000256" key="4">
    <source>
        <dbReference type="PROSITE-ProRule" id="PRU00335"/>
    </source>
</evidence>
<dbReference type="SUPFAM" id="SSF46689">
    <property type="entry name" value="Homeodomain-like"/>
    <property type="match status" value="1"/>
</dbReference>
<dbReference type="SUPFAM" id="SSF48498">
    <property type="entry name" value="Tetracyclin repressor-like, C-terminal domain"/>
    <property type="match status" value="1"/>
</dbReference>
<dbReference type="Proteomes" id="UP000056905">
    <property type="component" value="Chromosome"/>
</dbReference>
<dbReference type="PRINTS" id="PR00455">
    <property type="entry name" value="HTHTETR"/>
</dbReference>
<protein>
    <submittedName>
        <fullName evidence="6">TetR family transcriptional regulator</fullName>
    </submittedName>
</protein>
<dbReference type="InterPro" id="IPR009057">
    <property type="entry name" value="Homeodomain-like_sf"/>
</dbReference>
<gene>
    <name evidence="6" type="ORF">AQ619_02830</name>
</gene>
<evidence type="ECO:0000259" key="5">
    <source>
        <dbReference type="PROSITE" id="PS50977"/>
    </source>
</evidence>
<dbReference type="InterPro" id="IPR001647">
    <property type="entry name" value="HTH_TetR"/>
</dbReference>
<dbReference type="PROSITE" id="PS50977">
    <property type="entry name" value="HTH_TETR_2"/>
    <property type="match status" value="1"/>
</dbReference>
<organism evidence="6 7">
    <name type="scientific">Caulobacter henricii</name>
    <dbReference type="NCBI Taxonomy" id="69395"/>
    <lineage>
        <taxon>Bacteria</taxon>
        <taxon>Pseudomonadati</taxon>
        <taxon>Pseudomonadota</taxon>
        <taxon>Alphaproteobacteria</taxon>
        <taxon>Caulobacterales</taxon>
        <taxon>Caulobacteraceae</taxon>
        <taxon>Caulobacter</taxon>
    </lineage>
</organism>
<sequence length="215" mass="23647">MSFVSVNIESAADSPVKLTRRALAKQRTRERVLSAARRLFSERGYEGATIRDIAQAAGMSTGAVFASFADKTELFDEILTADYEVIYAQMVQAARAGATVDEALLGLFGVAYSFHLDQLPLLRATIAVSWTRTEAAERSARADLKHIFRLIGEVTQRGIDQGQLKSGIDAKLLAEITWDVYVANYRRAVFDGWTVEALLARLSDQLKVIFAGARA</sequence>
<reference evidence="6 7" key="1">
    <citation type="submission" date="2015-10" db="EMBL/GenBank/DDBJ databases">
        <title>Conservation of the essential genome among Caulobacter and Brevundimonas species.</title>
        <authorList>
            <person name="Scott D."/>
            <person name="Ely B."/>
        </authorList>
    </citation>
    <scope>NUCLEOTIDE SEQUENCE [LARGE SCALE GENOMIC DNA]</scope>
    <source>
        <strain evidence="6 7">CB4</strain>
    </source>
</reference>
<dbReference type="OrthoDB" id="9816431at2"/>
<keyword evidence="2 4" id="KW-0238">DNA-binding</keyword>
<dbReference type="AlphaFoldDB" id="A0A0N7JH46"/>
<accession>A0A0N7JH46</accession>
<dbReference type="GO" id="GO:0000976">
    <property type="term" value="F:transcription cis-regulatory region binding"/>
    <property type="evidence" value="ECO:0007669"/>
    <property type="project" value="TreeGrafter"/>
</dbReference>
<dbReference type="Pfam" id="PF00440">
    <property type="entry name" value="TetR_N"/>
    <property type="match status" value="1"/>
</dbReference>
<keyword evidence="3" id="KW-0804">Transcription</keyword>
<dbReference type="InterPro" id="IPR050109">
    <property type="entry name" value="HTH-type_TetR-like_transc_reg"/>
</dbReference>
<name>A0A0N7JH46_9CAUL</name>
<evidence type="ECO:0000256" key="1">
    <source>
        <dbReference type="ARBA" id="ARBA00023015"/>
    </source>
</evidence>
<keyword evidence="7" id="KW-1185">Reference proteome</keyword>
<evidence type="ECO:0000256" key="3">
    <source>
        <dbReference type="ARBA" id="ARBA00023163"/>
    </source>
</evidence>
<dbReference type="Gene3D" id="1.10.357.10">
    <property type="entry name" value="Tetracycline Repressor, domain 2"/>
    <property type="match status" value="1"/>
</dbReference>
<dbReference type="GO" id="GO:0003700">
    <property type="term" value="F:DNA-binding transcription factor activity"/>
    <property type="evidence" value="ECO:0007669"/>
    <property type="project" value="TreeGrafter"/>
</dbReference>
<evidence type="ECO:0000313" key="7">
    <source>
        <dbReference type="Proteomes" id="UP000056905"/>
    </source>
</evidence>
<keyword evidence="1" id="KW-0805">Transcription regulation</keyword>
<evidence type="ECO:0000313" key="6">
    <source>
        <dbReference type="EMBL" id="ALL12378.1"/>
    </source>
</evidence>
<dbReference type="KEGG" id="chq:AQ619_02830"/>
<dbReference type="EMBL" id="CP013002">
    <property type="protein sequence ID" value="ALL12378.1"/>
    <property type="molecule type" value="Genomic_DNA"/>
</dbReference>
<dbReference type="eggNOG" id="COG1309">
    <property type="taxonomic scope" value="Bacteria"/>
</dbReference>
<dbReference type="PANTHER" id="PTHR30055">
    <property type="entry name" value="HTH-TYPE TRANSCRIPTIONAL REGULATOR RUTR"/>
    <property type="match status" value="1"/>
</dbReference>
<feature type="DNA-binding region" description="H-T-H motif" evidence="4">
    <location>
        <begin position="49"/>
        <end position="68"/>
    </location>
</feature>
<dbReference type="Gene3D" id="1.10.10.60">
    <property type="entry name" value="Homeodomain-like"/>
    <property type="match status" value="1"/>
</dbReference>
<dbReference type="STRING" id="69395.AQ619_02830"/>
<proteinExistence type="predicted"/>
<dbReference type="PANTHER" id="PTHR30055:SF234">
    <property type="entry name" value="HTH-TYPE TRANSCRIPTIONAL REGULATOR BETI"/>
    <property type="match status" value="1"/>
</dbReference>
<dbReference type="InterPro" id="IPR036271">
    <property type="entry name" value="Tet_transcr_reg_TetR-rel_C_sf"/>
</dbReference>
<evidence type="ECO:0000256" key="2">
    <source>
        <dbReference type="ARBA" id="ARBA00023125"/>
    </source>
</evidence>
<feature type="domain" description="HTH tetR-type" evidence="5">
    <location>
        <begin position="26"/>
        <end position="86"/>
    </location>
</feature>
<dbReference type="RefSeq" id="WP_062143958.1">
    <property type="nucleotide sequence ID" value="NZ_CP013002.1"/>
</dbReference>